<dbReference type="OrthoDB" id="8282715at2"/>
<dbReference type="GeneID" id="91005393"/>
<protein>
    <submittedName>
        <fullName evidence="1">Hemerythrin HHE cation binding domain-containing protein</fullName>
    </submittedName>
</protein>
<organism evidence="1 2">
    <name type="scientific">Sphingomonas faeni</name>
    <dbReference type="NCBI Taxonomy" id="185950"/>
    <lineage>
        <taxon>Bacteria</taxon>
        <taxon>Pseudomonadati</taxon>
        <taxon>Pseudomonadota</taxon>
        <taxon>Alphaproteobacteria</taxon>
        <taxon>Sphingomonadales</taxon>
        <taxon>Sphingomonadaceae</taxon>
        <taxon>Sphingomonas</taxon>
    </lineage>
</organism>
<evidence type="ECO:0000313" key="1">
    <source>
        <dbReference type="EMBL" id="PTW47308.1"/>
    </source>
</evidence>
<evidence type="ECO:0000313" key="2">
    <source>
        <dbReference type="Proteomes" id="UP000244013"/>
    </source>
</evidence>
<dbReference type="RefSeq" id="WP_107953491.1">
    <property type="nucleotide sequence ID" value="NZ_QAYE01000003.1"/>
</dbReference>
<sequence length="178" mass="19295">MIEHDEFATRVVLFSGCRHFIRELDLEPLLAAHARLRGMCNRLEGYADALPGRLPSADANAICCDLRAVVVSHARDETAVIDALFARAVGDPLTAAVMRRVRARHISDAIQADDILAALSGLSTPCAEAFGYMLRSFFDGARQAMDFTQLAILTLGAGRLTQGARDMLVRGLGERNAV</sequence>
<proteinExistence type="predicted"/>
<name>A0A2T5U763_9SPHN</name>
<dbReference type="Proteomes" id="UP000244013">
    <property type="component" value="Unassembled WGS sequence"/>
</dbReference>
<gene>
    <name evidence="1" type="ORF">C8J25_10323</name>
</gene>
<reference evidence="1 2" key="1">
    <citation type="submission" date="2018-04" db="EMBL/GenBank/DDBJ databases">
        <title>Genomic Encyclopedia of Type Strains, Phase III (KMG-III): the genomes of soil and plant-associated and newly described type strains.</title>
        <authorList>
            <person name="Whitman W."/>
        </authorList>
    </citation>
    <scope>NUCLEOTIDE SEQUENCE [LARGE SCALE GENOMIC DNA]</scope>
    <source>
        <strain evidence="1 2">MA-olki</strain>
    </source>
</reference>
<accession>A0A2T5U763</accession>
<dbReference type="AlphaFoldDB" id="A0A2T5U763"/>
<comment type="caution">
    <text evidence="1">The sequence shown here is derived from an EMBL/GenBank/DDBJ whole genome shotgun (WGS) entry which is preliminary data.</text>
</comment>
<dbReference type="EMBL" id="QAYE01000003">
    <property type="protein sequence ID" value="PTW47308.1"/>
    <property type="molecule type" value="Genomic_DNA"/>
</dbReference>